<protein>
    <submittedName>
        <fullName evidence="1">Uncharacterized protein</fullName>
    </submittedName>
</protein>
<accession>A0AAV4QUF2</accession>
<sequence>MLRYTVGGSTKTTVLKGPRRQYWYTVRARGPMPRNTVGGSTKATVISYTVRAEAQCPGIQLAVLLSHTVYSKG</sequence>
<dbReference type="EMBL" id="BPLR01006688">
    <property type="protein sequence ID" value="GIY11735.1"/>
    <property type="molecule type" value="Genomic_DNA"/>
</dbReference>
<dbReference type="Proteomes" id="UP001054945">
    <property type="component" value="Unassembled WGS sequence"/>
</dbReference>
<evidence type="ECO:0000313" key="1">
    <source>
        <dbReference type="EMBL" id="GIY11735.1"/>
    </source>
</evidence>
<reference evidence="1 2" key="1">
    <citation type="submission" date="2021-06" db="EMBL/GenBank/DDBJ databases">
        <title>Caerostris extrusa draft genome.</title>
        <authorList>
            <person name="Kono N."/>
            <person name="Arakawa K."/>
        </authorList>
    </citation>
    <scope>NUCLEOTIDE SEQUENCE [LARGE SCALE GENOMIC DNA]</scope>
</reference>
<name>A0AAV4QUF2_CAEEX</name>
<organism evidence="1 2">
    <name type="scientific">Caerostris extrusa</name>
    <name type="common">Bark spider</name>
    <name type="synonym">Caerostris bankana</name>
    <dbReference type="NCBI Taxonomy" id="172846"/>
    <lineage>
        <taxon>Eukaryota</taxon>
        <taxon>Metazoa</taxon>
        <taxon>Ecdysozoa</taxon>
        <taxon>Arthropoda</taxon>
        <taxon>Chelicerata</taxon>
        <taxon>Arachnida</taxon>
        <taxon>Araneae</taxon>
        <taxon>Araneomorphae</taxon>
        <taxon>Entelegynae</taxon>
        <taxon>Araneoidea</taxon>
        <taxon>Araneidae</taxon>
        <taxon>Caerostris</taxon>
    </lineage>
</organism>
<keyword evidence="2" id="KW-1185">Reference proteome</keyword>
<proteinExistence type="predicted"/>
<gene>
    <name evidence="1" type="ORF">CEXT_402851</name>
</gene>
<comment type="caution">
    <text evidence="1">The sequence shown here is derived from an EMBL/GenBank/DDBJ whole genome shotgun (WGS) entry which is preliminary data.</text>
</comment>
<dbReference type="AlphaFoldDB" id="A0AAV4QUF2"/>
<evidence type="ECO:0000313" key="2">
    <source>
        <dbReference type="Proteomes" id="UP001054945"/>
    </source>
</evidence>